<dbReference type="InterPro" id="IPR045024">
    <property type="entry name" value="NDH-2"/>
</dbReference>
<dbReference type="AlphaFoldDB" id="A0A067PU44"/>
<dbReference type="Pfam" id="PF07992">
    <property type="entry name" value="Pyr_redox_2"/>
    <property type="match status" value="1"/>
</dbReference>
<reference evidence="9" key="1">
    <citation type="journal article" date="2014" name="Proc. Natl. Acad. Sci. U.S.A.">
        <title>Extensive sampling of basidiomycete genomes demonstrates inadequacy of the white-rot/brown-rot paradigm for wood decay fungi.</title>
        <authorList>
            <person name="Riley R."/>
            <person name="Salamov A.A."/>
            <person name="Brown D.W."/>
            <person name="Nagy L.G."/>
            <person name="Floudas D."/>
            <person name="Held B.W."/>
            <person name="Levasseur A."/>
            <person name="Lombard V."/>
            <person name="Morin E."/>
            <person name="Otillar R."/>
            <person name="Lindquist E.A."/>
            <person name="Sun H."/>
            <person name="LaButti K.M."/>
            <person name="Schmutz J."/>
            <person name="Jabbour D."/>
            <person name="Luo H."/>
            <person name="Baker S.E."/>
            <person name="Pisabarro A.G."/>
            <person name="Walton J.D."/>
            <person name="Blanchette R.A."/>
            <person name="Henrissat B."/>
            <person name="Martin F."/>
            <person name="Cullen D."/>
            <person name="Hibbett D.S."/>
            <person name="Grigoriev I.V."/>
        </authorList>
    </citation>
    <scope>NUCLEOTIDE SEQUENCE [LARGE SCALE GENOMIC DNA]</scope>
    <source>
        <strain evidence="9">MUCL 33604</strain>
    </source>
</reference>
<evidence type="ECO:0000313" key="8">
    <source>
        <dbReference type="EMBL" id="KDQ54807.1"/>
    </source>
</evidence>
<comment type="similarity">
    <text evidence="1">Belongs to the NADH dehydrogenase family.</text>
</comment>
<evidence type="ECO:0000256" key="4">
    <source>
        <dbReference type="ARBA" id="ARBA00023002"/>
    </source>
</evidence>
<feature type="domain" description="External alternative NADH-ubiquinone oxidoreductase-like C-terminal" evidence="7">
    <location>
        <begin position="413"/>
        <end position="479"/>
    </location>
</feature>
<gene>
    <name evidence="8" type="ORF">JAAARDRAFT_181438</name>
</gene>
<feature type="domain" description="FAD/NAD(P)-binding" evidence="6">
    <location>
        <begin position="40"/>
        <end position="388"/>
    </location>
</feature>
<dbReference type="InParanoid" id="A0A067PU44"/>
<dbReference type="SUPFAM" id="SSF51905">
    <property type="entry name" value="FAD/NAD(P)-binding domain"/>
    <property type="match status" value="2"/>
</dbReference>
<keyword evidence="9" id="KW-1185">Reference proteome</keyword>
<evidence type="ECO:0000256" key="1">
    <source>
        <dbReference type="ARBA" id="ARBA00005272"/>
    </source>
</evidence>
<evidence type="ECO:0000256" key="3">
    <source>
        <dbReference type="ARBA" id="ARBA00022827"/>
    </source>
</evidence>
<keyword evidence="5" id="KW-0520">NAD</keyword>
<dbReference type="EMBL" id="KL197727">
    <property type="protein sequence ID" value="KDQ54807.1"/>
    <property type="molecule type" value="Genomic_DNA"/>
</dbReference>
<keyword evidence="3" id="KW-0274">FAD</keyword>
<protein>
    <submittedName>
        <fullName evidence="8">Uncharacterized protein</fullName>
    </submittedName>
</protein>
<evidence type="ECO:0000259" key="6">
    <source>
        <dbReference type="Pfam" id="PF07992"/>
    </source>
</evidence>
<dbReference type="PANTHER" id="PTHR43706:SF17">
    <property type="entry name" value="NADH DEHYDROGENASE (EUROFUNG)"/>
    <property type="match status" value="1"/>
</dbReference>
<accession>A0A067PU44</accession>
<dbReference type="InterPro" id="IPR054585">
    <property type="entry name" value="NDH2-like_C"/>
</dbReference>
<dbReference type="InterPro" id="IPR036188">
    <property type="entry name" value="FAD/NAD-bd_sf"/>
</dbReference>
<dbReference type="GO" id="GO:0003954">
    <property type="term" value="F:NADH dehydrogenase activity"/>
    <property type="evidence" value="ECO:0007669"/>
    <property type="project" value="InterPro"/>
</dbReference>
<dbReference type="Pfam" id="PF22366">
    <property type="entry name" value="NDH2_C"/>
    <property type="match status" value="1"/>
</dbReference>
<keyword evidence="4" id="KW-0560">Oxidoreductase</keyword>
<dbReference type="Proteomes" id="UP000027265">
    <property type="component" value="Unassembled WGS sequence"/>
</dbReference>
<dbReference type="HOGENOM" id="CLU_021377_1_2_1"/>
<name>A0A067PU44_9AGAM</name>
<evidence type="ECO:0000256" key="2">
    <source>
        <dbReference type="ARBA" id="ARBA00022630"/>
    </source>
</evidence>
<dbReference type="OrthoDB" id="9992747at2759"/>
<dbReference type="PANTHER" id="PTHR43706">
    <property type="entry name" value="NADH DEHYDROGENASE"/>
    <property type="match status" value="1"/>
</dbReference>
<keyword evidence="2" id="KW-0285">Flavoprotein</keyword>
<evidence type="ECO:0000313" key="9">
    <source>
        <dbReference type="Proteomes" id="UP000027265"/>
    </source>
</evidence>
<dbReference type="GO" id="GO:0005739">
    <property type="term" value="C:mitochondrion"/>
    <property type="evidence" value="ECO:0007669"/>
    <property type="project" value="TreeGrafter"/>
</dbReference>
<dbReference type="InterPro" id="IPR023753">
    <property type="entry name" value="FAD/NAD-binding_dom"/>
</dbReference>
<dbReference type="PRINTS" id="PR00368">
    <property type="entry name" value="FADPNR"/>
</dbReference>
<sequence>MLRAACRSASHPTRNFTIVLVRDGARRGFASSSSTSRKERLVILGSGWGGYEVLRGIDKKKWDVTILSPSNYFNFTPLLASCAVGTLEYRCTIEPVRRYTPQVTAYQAWCDGIDFKNKTLQCMPATRPLSEFSPAPATDHATTRYLGKPFTLSYDKLVIAVGAYSQTFGIPGVKEHGYFLKDVKDARRIRSRILECFEQANQLTCTDEERKKLLHFCVVGAGPTGVEFSAELHDLISSDIKQHYPSLAPLAQISLYDVAPGILPMFQQNLMQYAETTFKREGIQIFTSHHVEKVEHGKLFVKQQGEVPFGLLVWSTGLAPNPLLEALTGVEKHEKSPSLITDDQCNLLMTRPDGAGSTANPDVWAIGDAATIKDMNLPATAQVANQKGAYLVKKLNKMARGKPSQEPFQFKNMGSLAYIGNWLALYDRSKAASGPKPTEAGTLAWLLWRSAYFTMTLSVRNKVLIPTYWYVSDRIFGRDLSRF</sequence>
<organism evidence="8 9">
    <name type="scientific">Jaapia argillacea MUCL 33604</name>
    <dbReference type="NCBI Taxonomy" id="933084"/>
    <lineage>
        <taxon>Eukaryota</taxon>
        <taxon>Fungi</taxon>
        <taxon>Dikarya</taxon>
        <taxon>Basidiomycota</taxon>
        <taxon>Agaricomycotina</taxon>
        <taxon>Agaricomycetes</taxon>
        <taxon>Agaricomycetidae</taxon>
        <taxon>Jaapiales</taxon>
        <taxon>Jaapiaceae</taxon>
        <taxon>Jaapia</taxon>
    </lineage>
</organism>
<dbReference type="STRING" id="933084.A0A067PU44"/>
<evidence type="ECO:0000259" key="7">
    <source>
        <dbReference type="Pfam" id="PF22366"/>
    </source>
</evidence>
<dbReference type="Gene3D" id="3.50.50.100">
    <property type="match status" value="1"/>
</dbReference>
<evidence type="ECO:0000256" key="5">
    <source>
        <dbReference type="ARBA" id="ARBA00023027"/>
    </source>
</evidence>
<proteinExistence type="inferred from homology"/>